<dbReference type="AlphaFoldDB" id="A0A2K9NW02"/>
<evidence type="ECO:0000313" key="1">
    <source>
        <dbReference type="EMBL" id="AUN99703.1"/>
    </source>
</evidence>
<name>A0A2K9NW02_BACTC</name>
<sequence>MEMERRTIVEFLKSQDPDMDPAIAGWSLMDLIDLMIDHVTEQELEYSVLSTAYASGVHPNRFDEFYDAVMGQYETIRDGEEIPVPVLDRLAAQYR</sequence>
<dbReference type="RefSeq" id="WP_102244994.1">
    <property type="nucleotide sequence ID" value="NZ_CP025704.1"/>
</dbReference>
<keyword evidence="2" id="KW-1185">Reference proteome</keyword>
<gene>
    <name evidence="1" type="ORF">C0V70_16635</name>
</gene>
<proteinExistence type="predicted"/>
<accession>A0A2K9NW02</accession>
<dbReference type="Proteomes" id="UP000235584">
    <property type="component" value="Chromosome"/>
</dbReference>
<dbReference type="EMBL" id="CP025704">
    <property type="protein sequence ID" value="AUN99703.1"/>
    <property type="molecule type" value="Genomic_DNA"/>
</dbReference>
<evidence type="ECO:0000313" key="2">
    <source>
        <dbReference type="Proteomes" id="UP000235584"/>
    </source>
</evidence>
<organism evidence="1 2">
    <name type="scientific">Bacteriovorax stolpii</name>
    <name type="common">Bdellovibrio stolpii</name>
    <dbReference type="NCBI Taxonomy" id="960"/>
    <lineage>
        <taxon>Bacteria</taxon>
        <taxon>Pseudomonadati</taxon>
        <taxon>Bdellovibrionota</taxon>
        <taxon>Bacteriovoracia</taxon>
        <taxon>Bacteriovoracales</taxon>
        <taxon>Bacteriovoracaceae</taxon>
        <taxon>Bacteriovorax</taxon>
    </lineage>
</organism>
<dbReference type="KEGG" id="bsto:C0V70_16635"/>
<protein>
    <submittedName>
        <fullName evidence="1">Uncharacterized protein</fullName>
    </submittedName>
</protein>
<reference evidence="1 2" key="1">
    <citation type="submission" date="2018-01" db="EMBL/GenBank/DDBJ databases">
        <title>Complete genome sequence of Bacteriovorax stolpii DSM12778.</title>
        <authorList>
            <person name="Tang B."/>
            <person name="Chang J."/>
        </authorList>
    </citation>
    <scope>NUCLEOTIDE SEQUENCE [LARGE SCALE GENOMIC DNA]</scope>
    <source>
        <strain evidence="1 2">DSM 12778</strain>
    </source>
</reference>